<dbReference type="AlphaFoldDB" id="A0A540VCX5"/>
<dbReference type="SUPFAM" id="SSF53756">
    <property type="entry name" value="UDP-Glycosyltransferase/glycogen phosphorylase"/>
    <property type="match status" value="1"/>
</dbReference>
<proteinExistence type="predicted"/>
<dbReference type="GO" id="GO:0016740">
    <property type="term" value="F:transferase activity"/>
    <property type="evidence" value="ECO:0007669"/>
    <property type="project" value="UniProtKB-KW"/>
</dbReference>
<feature type="non-terminal residue" evidence="1">
    <location>
        <position position="69"/>
    </location>
</feature>
<gene>
    <name evidence="1" type="ORF">FKY71_17610</name>
</gene>
<reference evidence="1 2" key="1">
    <citation type="submission" date="2019-06" db="EMBL/GenBank/DDBJ databases">
        <title>Metagenome assembled Genome of Spiribacter salinus SL48-SHIP from the microbial mat of Salt Lake 48 (Novosibirsk region, Russia).</title>
        <authorList>
            <person name="Shipova A."/>
            <person name="Rozanov A.S."/>
            <person name="Bryanskaya A.V."/>
            <person name="Peltek S.E."/>
        </authorList>
    </citation>
    <scope>NUCLEOTIDE SEQUENCE [LARGE SCALE GENOMIC DNA]</scope>
    <source>
        <strain evidence="1">SL48-SHIP-2</strain>
    </source>
</reference>
<comment type="caution">
    <text evidence="1">The sequence shown here is derived from an EMBL/GenBank/DDBJ whole genome shotgun (WGS) entry which is preliminary data.</text>
</comment>
<evidence type="ECO:0000313" key="1">
    <source>
        <dbReference type="EMBL" id="TQE94542.1"/>
    </source>
</evidence>
<dbReference type="EMBL" id="VIFK01000417">
    <property type="protein sequence ID" value="TQE94542.1"/>
    <property type="molecule type" value="Genomic_DNA"/>
</dbReference>
<dbReference type="Gene3D" id="3.40.50.2000">
    <property type="entry name" value="Glycogen Phosphorylase B"/>
    <property type="match status" value="1"/>
</dbReference>
<evidence type="ECO:0000313" key="2">
    <source>
        <dbReference type="Proteomes" id="UP000315400"/>
    </source>
</evidence>
<accession>A0A540VCX5</accession>
<organism evidence="1 2">
    <name type="scientific">Spiribacter salinus</name>
    <dbReference type="NCBI Taxonomy" id="1335746"/>
    <lineage>
        <taxon>Bacteria</taxon>
        <taxon>Pseudomonadati</taxon>
        <taxon>Pseudomonadota</taxon>
        <taxon>Gammaproteobacteria</taxon>
        <taxon>Chromatiales</taxon>
        <taxon>Ectothiorhodospiraceae</taxon>
        <taxon>Spiribacter</taxon>
    </lineage>
</organism>
<sequence>MATHRPRRVLFINRVYPPAGGATGALLAELAEGLTAEGWEVHILTGPHPGAPEVDREAGVWVHRVDGLA</sequence>
<name>A0A540VCX5_9GAMM</name>
<dbReference type="Proteomes" id="UP000315400">
    <property type="component" value="Unassembled WGS sequence"/>
</dbReference>
<protein>
    <submittedName>
        <fullName evidence="1">Glycosyltransferase family 4 protein</fullName>
    </submittedName>
</protein>
<keyword evidence="1" id="KW-0808">Transferase</keyword>